<evidence type="ECO:0000313" key="3">
    <source>
        <dbReference type="Proteomes" id="UP000094329"/>
    </source>
</evidence>
<dbReference type="NCBIfam" id="TIGR03623">
    <property type="entry name" value="probable DNA repair protein"/>
    <property type="match status" value="1"/>
</dbReference>
<dbReference type="InterPro" id="IPR011604">
    <property type="entry name" value="PDDEXK-like_dom_sf"/>
</dbReference>
<protein>
    <submittedName>
        <fullName evidence="2">DNA repair protein</fullName>
    </submittedName>
</protein>
<sequence length="897" mass="102455">MKSAYLPIIDLLVEKTLIVTPNLRLQDCLRFVSQEQEVVEEPAIYAWSSWCDLLWNELEILSLGWGEELPLVLNNAQEQALWETVIGGLEEDVSKTSTLVKLAMTANRRLHEWQLAIEEIKNYPMQYDAERFLNWQAELVRRMQLNHWLFHCERWDVLNTVVSEKKLAICYETIVFVGFDTFTPQQLAWIRQLLELGITSYSIFEAESTNTAHGPQLIVTNEPRDEFYLAAEWAEQLTRQYPEKTIGIVVPDLTEQRARIEQVFNDVFAPLSHLPGSPYSLRKVNISGGFRLDGQPLVQIITDLLTLFIGKTPELLLWQRLLQSPFIRASEAEQFARLAVLNHLVEQRQATISVQYVLKLLDQYEALDLSAALKSASYWMKEHYQKRYPPEHWAIVISRLLLIMGWPGERVLNSEEYQIATKLWPEVLDECVSLSGFCKPLTFLEMIAHLKQSLFSKVTQTRSDITQVYVFGLLEASGQKFDALWVTGLYDGLWPAPADLHPLLPARLQVDYDMPHNSPERELQLTERLFKRLLGAAEQVVISLPTCIGELELRPSALIEHLAMPSCDEYLSPRRVSFRESLLGASLESLLDEQGSKLAPGAEVSGGTQVIRSQLSCPFQAYGLFRLNARGPEPIREGLLLSDQGTLLHAVLDRVWQRIQNSNQLKQLTDESCHRLVTEVVRGVIGSWQKKLKGVAQTQWQLEEQRLIDLVIAWLTMEKLRELDFDVVGIETRRTLSLAGFSFQLRIDRVDDTEVGALLWDYKSSDSAKMAHWFNQPMQEPQLPLYALTQDVSSSASRQLAGFGFAKVLAEGGKFNALITEKELDLGLGVGEHSVKSLDYFKEKSADCWPEQLQYWQETFERTAANFGQGQAQVLPSEQACQYCELKPLCRIQERSQ</sequence>
<gene>
    <name evidence="2" type="ORF">BGC07_13755</name>
</gene>
<dbReference type="Pfam" id="PF12705">
    <property type="entry name" value="PDDEXK_1"/>
    <property type="match status" value="1"/>
</dbReference>
<dbReference type="RefSeq" id="WP_069313563.1">
    <property type="nucleotide sequence ID" value="NZ_MDTU01000001.1"/>
</dbReference>
<dbReference type="Gene3D" id="3.90.320.10">
    <property type="match status" value="1"/>
</dbReference>
<name>A0ABX3A4H0_9GAMM</name>
<dbReference type="InterPro" id="IPR038726">
    <property type="entry name" value="PDDEXK_AddAB-type"/>
</dbReference>
<proteinExistence type="predicted"/>
<reference evidence="2 3" key="1">
    <citation type="submission" date="2016-08" db="EMBL/GenBank/DDBJ databases">
        <title>Draft genome sequence of Candidatus Piscirickettsia litoralis, from seawater.</title>
        <authorList>
            <person name="Wan X."/>
            <person name="Lee A.J."/>
            <person name="Hou S."/>
            <person name="Donachie S.P."/>
        </authorList>
    </citation>
    <scope>NUCLEOTIDE SEQUENCE [LARGE SCALE GENOMIC DNA]</scope>
    <source>
        <strain evidence="2 3">Y2</strain>
    </source>
</reference>
<evidence type="ECO:0000313" key="2">
    <source>
        <dbReference type="EMBL" id="ODN43767.1"/>
    </source>
</evidence>
<keyword evidence="3" id="KW-1185">Reference proteome</keyword>
<dbReference type="InterPro" id="IPR019925">
    <property type="entry name" value="DNA_repair_protein_predicted"/>
</dbReference>
<evidence type="ECO:0000259" key="1">
    <source>
        <dbReference type="Pfam" id="PF12705"/>
    </source>
</evidence>
<feature type="domain" description="PD-(D/E)XK endonuclease-like" evidence="1">
    <location>
        <begin position="615"/>
        <end position="891"/>
    </location>
</feature>
<dbReference type="SUPFAM" id="SSF52540">
    <property type="entry name" value="P-loop containing nucleoside triphosphate hydrolases"/>
    <property type="match status" value="1"/>
</dbReference>
<accession>A0ABX3A4H0</accession>
<dbReference type="InterPro" id="IPR027417">
    <property type="entry name" value="P-loop_NTPase"/>
</dbReference>
<comment type="caution">
    <text evidence="2">The sequence shown here is derived from an EMBL/GenBank/DDBJ whole genome shotgun (WGS) entry which is preliminary data.</text>
</comment>
<dbReference type="EMBL" id="MDTU01000001">
    <property type="protein sequence ID" value="ODN43767.1"/>
    <property type="molecule type" value="Genomic_DNA"/>
</dbReference>
<dbReference type="Proteomes" id="UP000094329">
    <property type="component" value="Unassembled WGS sequence"/>
</dbReference>
<organism evidence="2 3">
    <name type="scientific">Piscirickettsia litoralis</name>
    <dbReference type="NCBI Taxonomy" id="1891921"/>
    <lineage>
        <taxon>Bacteria</taxon>
        <taxon>Pseudomonadati</taxon>
        <taxon>Pseudomonadota</taxon>
        <taxon>Gammaproteobacteria</taxon>
        <taxon>Thiotrichales</taxon>
        <taxon>Piscirickettsiaceae</taxon>
        <taxon>Piscirickettsia</taxon>
    </lineage>
</organism>